<dbReference type="RefSeq" id="WP_029990272.1">
    <property type="nucleotide sequence ID" value="NZ_ATMJ01000021.1"/>
</dbReference>
<accession>A0A085JER4</accession>
<reference evidence="3" key="1">
    <citation type="submission" date="2014-05" db="EMBL/GenBank/DDBJ databases">
        <title>ATOL: Assembling a taxonomically balanced genome-scale reconstruction of the evolutionary history of the Enterobacteriaceae.</title>
        <authorList>
            <person name="Plunkett G.III."/>
            <person name="Neeno-Eckwall E.C."/>
            <person name="Glasner J.D."/>
            <person name="Perna N.T."/>
        </authorList>
    </citation>
    <scope>NUCLEOTIDE SEQUENCE [LARGE SCALE GENOMIC DNA]</scope>
    <source>
        <strain evidence="3">ATCC 33301</strain>
    </source>
</reference>
<gene>
    <name evidence="3" type="ORF">GTPT_2261</name>
</gene>
<dbReference type="InterPro" id="IPR000639">
    <property type="entry name" value="Epox_hydrolase-like"/>
</dbReference>
<dbReference type="PANTHER" id="PTHR43329">
    <property type="entry name" value="EPOXIDE HYDROLASE"/>
    <property type="match status" value="1"/>
</dbReference>
<dbReference type="Proteomes" id="UP000028602">
    <property type="component" value="Unassembled WGS sequence"/>
</dbReference>
<dbReference type="OrthoDB" id="9780765at2"/>
<evidence type="ECO:0000313" key="4">
    <source>
        <dbReference type="Proteomes" id="UP000028602"/>
    </source>
</evidence>
<dbReference type="InterPro" id="IPR029058">
    <property type="entry name" value="AB_hydrolase_fold"/>
</dbReference>
<keyword evidence="4" id="KW-1185">Reference proteome</keyword>
<evidence type="ECO:0000259" key="2">
    <source>
        <dbReference type="Pfam" id="PF00561"/>
    </source>
</evidence>
<evidence type="ECO:0000256" key="1">
    <source>
        <dbReference type="ARBA" id="ARBA00022801"/>
    </source>
</evidence>
<dbReference type="SUPFAM" id="SSF53474">
    <property type="entry name" value="alpha/beta-Hydrolases"/>
    <property type="match status" value="1"/>
</dbReference>
<dbReference type="GO" id="GO:0016787">
    <property type="term" value="F:hydrolase activity"/>
    <property type="evidence" value="ECO:0007669"/>
    <property type="project" value="UniProtKB-KW"/>
</dbReference>
<comment type="caution">
    <text evidence="3">The sequence shown here is derived from an EMBL/GenBank/DDBJ whole genome shotgun (WGS) entry which is preliminary data.</text>
</comment>
<dbReference type="PRINTS" id="PR00111">
    <property type="entry name" value="ABHYDROLASE"/>
</dbReference>
<name>A0A085JER4_9GAMM</name>
<protein>
    <submittedName>
        <fullName evidence="3">Putative hydrolase</fullName>
    </submittedName>
</protein>
<dbReference type="AlphaFoldDB" id="A0A085JER4"/>
<keyword evidence="1 3" id="KW-0378">Hydrolase</keyword>
<dbReference type="Pfam" id="PF00561">
    <property type="entry name" value="Abhydrolase_1"/>
    <property type="match status" value="1"/>
</dbReference>
<feature type="domain" description="AB hydrolase-1" evidence="2">
    <location>
        <begin position="40"/>
        <end position="146"/>
    </location>
</feature>
<sequence length="306" mass="33479">MNDTAITPFDATAFFKRFSHGTFDTGETRLNYVAGGEGEPLLLVPGWPQSWYCWRYVMPLLADAGRRVIAVDLRGMGDSSVGTRGYDTGTLATDLAALVASLGEAPVDIVAHDVGSWVSYALACDHPARVRRLALFDALIPGLPVPAGNDPAPSPAKQAAATWHFSFNLLADLPEILLTGREAQFLDWLFDNKTRNPLAINARDRQEYLRVNKRPGALRAALSYYREAFSETELRRTQQRSQQTLTLPVLAGGAAQGAGHKLQLSLQARCERLEAALIECGHYIPEEAPTALVRALSGFYARYPHG</sequence>
<organism evidence="3 4">
    <name type="scientific">Tatumella ptyseos ATCC 33301</name>
    <dbReference type="NCBI Taxonomy" id="1005995"/>
    <lineage>
        <taxon>Bacteria</taxon>
        <taxon>Pseudomonadati</taxon>
        <taxon>Pseudomonadota</taxon>
        <taxon>Gammaproteobacteria</taxon>
        <taxon>Enterobacterales</taxon>
        <taxon>Erwiniaceae</taxon>
        <taxon>Tatumella</taxon>
    </lineage>
</organism>
<proteinExistence type="predicted"/>
<dbReference type="Gene3D" id="3.40.50.1820">
    <property type="entry name" value="alpha/beta hydrolase"/>
    <property type="match status" value="1"/>
</dbReference>
<dbReference type="EMBL" id="JMPR01000035">
    <property type="protein sequence ID" value="KFD18960.1"/>
    <property type="molecule type" value="Genomic_DNA"/>
</dbReference>
<dbReference type="InterPro" id="IPR000073">
    <property type="entry name" value="AB_hydrolase_1"/>
</dbReference>
<dbReference type="eggNOG" id="COG0596">
    <property type="taxonomic scope" value="Bacteria"/>
</dbReference>
<dbReference type="PRINTS" id="PR00412">
    <property type="entry name" value="EPOXHYDRLASE"/>
</dbReference>
<evidence type="ECO:0000313" key="3">
    <source>
        <dbReference type="EMBL" id="KFD18960.1"/>
    </source>
</evidence>